<protein>
    <submittedName>
        <fullName evidence="2">Uncharacterized protein</fullName>
    </submittedName>
</protein>
<feature type="region of interest" description="Disordered" evidence="1">
    <location>
        <begin position="179"/>
        <end position="207"/>
    </location>
</feature>
<organism evidence="2 3">
    <name type="scientific">Naegleria lovaniensis</name>
    <name type="common">Amoeba</name>
    <dbReference type="NCBI Taxonomy" id="51637"/>
    <lineage>
        <taxon>Eukaryota</taxon>
        <taxon>Discoba</taxon>
        <taxon>Heterolobosea</taxon>
        <taxon>Tetramitia</taxon>
        <taxon>Eutetramitia</taxon>
        <taxon>Vahlkampfiidae</taxon>
        <taxon>Naegleria</taxon>
    </lineage>
</organism>
<keyword evidence="3" id="KW-1185">Reference proteome</keyword>
<sequence length="349" mass="39475">MDVNRQEGFLLRATWQACNEEYRNDEIKLFQRLVHVEDASTTDHEENDVEKGPVVFEKQKEPHDDSESKYFEITIELNELFEWTAIDVYSTARNIELYTSMDREYSQTCRFTEKVGEGSAYQYHCICTSESHQDGISKKLPMHSKFVIKFLSLDYCERAFKQTKICVSAIVLHGIRKGPVTSSSSAVSSSSLSHNDTKESTQFSGSMSTLMSDPRMLMSLMNGMIIHSVEKEREKEIVSQPQSAASDIIPKPVINEAYSISSNVTPQVISENIISSSYINQFSTKEELRSYVNECVDARMKEWEEKITNKIISELIGKVATLNPSGMSGLLSSFFSGPKLDPKDTGNNE</sequence>
<dbReference type="RefSeq" id="XP_044551603.1">
    <property type="nucleotide sequence ID" value="XM_044687772.1"/>
</dbReference>
<feature type="compositionally biased region" description="Low complexity" evidence="1">
    <location>
        <begin position="182"/>
        <end position="193"/>
    </location>
</feature>
<dbReference type="AlphaFoldDB" id="A0AA88KNI6"/>
<evidence type="ECO:0000313" key="3">
    <source>
        <dbReference type="Proteomes" id="UP000816034"/>
    </source>
</evidence>
<accession>A0AA88KNI6</accession>
<gene>
    <name evidence="2" type="ORF">C9374_001205</name>
</gene>
<proteinExistence type="predicted"/>
<dbReference type="Proteomes" id="UP000816034">
    <property type="component" value="Unassembled WGS sequence"/>
</dbReference>
<name>A0AA88KNI6_NAELO</name>
<comment type="caution">
    <text evidence="2">The sequence shown here is derived from an EMBL/GenBank/DDBJ whole genome shotgun (WGS) entry which is preliminary data.</text>
</comment>
<dbReference type="GeneID" id="68093661"/>
<dbReference type="EMBL" id="PYSW02000012">
    <property type="protein sequence ID" value="KAG2387611.1"/>
    <property type="molecule type" value="Genomic_DNA"/>
</dbReference>
<evidence type="ECO:0000313" key="2">
    <source>
        <dbReference type="EMBL" id="KAG2387611.1"/>
    </source>
</evidence>
<evidence type="ECO:0000256" key="1">
    <source>
        <dbReference type="SAM" id="MobiDB-lite"/>
    </source>
</evidence>
<reference evidence="2 3" key="1">
    <citation type="journal article" date="2018" name="BMC Genomics">
        <title>The genome of Naegleria lovaniensis, the basis for a comparative approach to unravel pathogenicity factors of the human pathogenic amoeba N. fowleri.</title>
        <authorList>
            <person name="Liechti N."/>
            <person name="Schurch N."/>
            <person name="Bruggmann R."/>
            <person name="Wittwer M."/>
        </authorList>
    </citation>
    <scope>NUCLEOTIDE SEQUENCE [LARGE SCALE GENOMIC DNA]</scope>
    <source>
        <strain evidence="2 3">ATCC 30569</strain>
    </source>
</reference>